<organism evidence="2 3">
    <name type="scientific">Candidatus Colwellbacteria bacterium RIFCSPHIGHO2_02_FULL_43_15</name>
    <dbReference type="NCBI Taxonomy" id="1797686"/>
    <lineage>
        <taxon>Bacteria</taxon>
        <taxon>Candidatus Colwelliibacteriota</taxon>
    </lineage>
</organism>
<dbReference type="AlphaFoldDB" id="A0A1G1Z0N4"/>
<protein>
    <recommendedName>
        <fullName evidence="4">Type 4 fimbrial biogenesis protein PilX N-terminal domain-containing protein</fullName>
    </recommendedName>
</protein>
<proteinExistence type="predicted"/>
<evidence type="ECO:0000256" key="1">
    <source>
        <dbReference type="SAM" id="Phobius"/>
    </source>
</evidence>
<evidence type="ECO:0000313" key="2">
    <source>
        <dbReference type="EMBL" id="OGY57576.1"/>
    </source>
</evidence>
<keyword evidence="1" id="KW-0812">Transmembrane</keyword>
<dbReference type="EMBL" id="MHIU01000029">
    <property type="protein sequence ID" value="OGY57576.1"/>
    <property type="molecule type" value="Genomic_DNA"/>
</dbReference>
<comment type="caution">
    <text evidence="2">The sequence shown here is derived from an EMBL/GenBank/DDBJ whole genome shotgun (WGS) entry which is preliminary data.</text>
</comment>
<keyword evidence="1" id="KW-0472">Membrane</keyword>
<evidence type="ECO:0000313" key="3">
    <source>
        <dbReference type="Proteomes" id="UP000178651"/>
    </source>
</evidence>
<dbReference type="Proteomes" id="UP000178651">
    <property type="component" value="Unassembled WGS sequence"/>
</dbReference>
<gene>
    <name evidence="2" type="ORF">A3D47_01155</name>
</gene>
<name>A0A1G1Z0N4_9BACT</name>
<keyword evidence="1" id="KW-1133">Transmembrane helix</keyword>
<evidence type="ECO:0008006" key="4">
    <source>
        <dbReference type="Google" id="ProtNLM"/>
    </source>
</evidence>
<reference evidence="2 3" key="1">
    <citation type="journal article" date="2016" name="Nat. Commun.">
        <title>Thousands of microbial genomes shed light on interconnected biogeochemical processes in an aquifer system.</title>
        <authorList>
            <person name="Anantharaman K."/>
            <person name="Brown C.T."/>
            <person name="Hug L.A."/>
            <person name="Sharon I."/>
            <person name="Castelle C.J."/>
            <person name="Probst A.J."/>
            <person name="Thomas B.C."/>
            <person name="Singh A."/>
            <person name="Wilkins M.J."/>
            <person name="Karaoz U."/>
            <person name="Brodie E.L."/>
            <person name="Williams K.H."/>
            <person name="Hubbard S.S."/>
            <person name="Banfield J.F."/>
        </authorList>
    </citation>
    <scope>NUCLEOTIDE SEQUENCE [LARGE SCALE GENOMIC DNA]</scope>
</reference>
<feature type="transmembrane region" description="Helical" evidence="1">
    <location>
        <begin position="12"/>
        <end position="39"/>
    </location>
</feature>
<accession>A0A1G1Z0N4</accession>
<sequence length="148" mass="15958">MKPETLKKQEGFIALISIVLIFSALIILVSLVSISGFYARFNVLDYENKKISMGLAEACGETALVNLAKDPTGYGLTISSAGQQITVDTGKTCRVCSVSTTSPYTILTRASYKNTYTNLSVNGTLGVSNFNVTLWDEFSNYTGSCTLP</sequence>